<organism evidence="1 2">
    <name type="scientific">Ensete ventricosum</name>
    <name type="common">Abyssinian banana</name>
    <name type="synonym">Musa ensete</name>
    <dbReference type="NCBI Taxonomy" id="4639"/>
    <lineage>
        <taxon>Eukaryota</taxon>
        <taxon>Viridiplantae</taxon>
        <taxon>Streptophyta</taxon>
        <taxon>Embryophyta</taxon>
        <taxon>Tracheophyta</taxon>
        <taxon>Spermatophyta</taxon>
        <taxon>Magnoliopsida</taxon>
        <taxon>Liliopsida</taxon>
        <taxon>Zingiberales</taxon>
        <taxon>Musaceae</taxon>
        <taxon>Ensete</taxon>
    </lineage>
</organism>
<evidence type="ECO:0000313" key="1">
    <source>
        <dbReference type="EMBL" id="RRT63929.1"/>
    </source>
</evidence>
<evidence type="ECO:0000313" key="2">
    <source>
        <dbReference type="Proteomes" id="UP000287651"/>
    </source>
</evidence>
<reference evidence="1 2" key="1">
    <citation type="journal article" date="2014" name="Agronomy (Basel)">
        <title>A Draft Genome Sequence for Ensete ventricosum, the Drought-Tolerant Tree Against Hunger.</title>
        <authorList>
            <person name="Harrison J."/>
            <person name="Moore K.A."/>
            <person name="Paszkiewicz K."/>
            <person name="Jones T."/>
            <person name="Grant M."/>
            <person name="Ambacheew D."/>
            <person name="Muzemil S."/>
            <person name="Studholme D.J."/>
        </authorList>
    </citation>
    <scope>NUCLEOTIDE SEQUENCE [LARGE SCALE GENOMIC DNA]</scope>
</reference>
<dbReference type="EMBL" id="AMZH03006407">
    <property type="protein sequence ID" value="RRT63929.1"/>
    <property type="molecule type" value="Genomic_DNA"/>
</dbReference>
<accession>A0A426ZIX8</accession>
<gene>
    <name evidence="1" type="ORF">B296_00010616</name>
</gene>
<proteinExistence type="predicted"/>
<dbReference type="Proteomes" id="UP000287651">
    <property type="component" value="Unassembled WGS sequence"/>
</dbReference>
<comment type="caution">
    <text evidence="1">The sequence shown here is derived from an EMBL/GenBank/DDBJ whole genome shotgun (WGS) entry which is preliminary data.</text>
</comment>
<sequence>MPKTERLPRCSAVTIMLSDSSDDKTVASRTPTATASHRIAAAARWSFPPVTGTRGPLIVPESAATADAFAASGICIPKSTAADFLAAPVASISTDLYLSPSSSLVHHQREREREYGVGKRSGDIGENTEVWYKRARGERTDRGGCRTRDCDKGRAPSAARILSNRPLLHRLTSKSQPLVDVGPFDKLYDPSPNSTRVGEDPQYWICCMYACAE</sequence>
<protein>
    <submittedName>
        <fullName evidence="1">Uncharacterized protein</fullName>
    </submittedName>
</protein>
<dbReference type="AlphaFoldDB" id="A0A426ZIX8"/>
<name>A0A426ZIX8_ENSVE</name>